<dbReference type="EMBL" id="JBHMAA010000008">
    <property type="protein sequence ID" value="MFB9948454.1"/>
    <property type="molecule type" value="Genomic_DNA"/>
</dbReference>
<evidence type="ECO:0000313" key="3">
    <source>
        <dbReference type="Proteomes" id="UP001589692"/>
    </source>
</evidence>
<dbReference type="Pfam" id="PF02624">
    <property type="entry name" value="YcaO"/>
    <property type="match status" value="1"/>
</dbReference>
<protein>
    <submittedName>
        <fullName evidence="2">YcaO-like family protein</fullName>
    </submittedName>
</protein>
<name>A0ABV6ACU4_9HYPH</name>
<feature type="domain" description="YcaO" evidence="1">
    <location>
        <begin position="55"/>
        <end position="383"/>
    </location>
</feature>
<dbReference type="NCBIfam" id="TIGR00702">
    <property type="entry name" value="YcaO-type kinase domain"/>
    <property type="match status" value="1"/>
</dbReference>
<comment type="caution">
    <text evidence="2">The sequence shown here is derived from an EMBL/GenBank/DDBJ whole genome shotgun (WGS) entry which is preliminary data.</text>
</comment>
<evidence type="ECO:0000259" key="1">
    <source>
        <dbReference type="PROSITE" id="PS51664"/>
    </source>
</evidence>
<evidence type="ECO:0000313" key="2">
    <source>
        <dbReference type="EMBL" id="MFB9948454.1"/>
    </source>
</evidence>
<dbReference type="PANTHER" id="PTHR37809:SF1">
    <property type="entry name" value="RIBOSOMAL PROTEIN S12 METHYLTHIOTRANSFERASE ACCESSORY FACTOR YCAO"/>
    <property type="match status" value="1"/>
</dbReference>
<organism evidence="2 3">
    <name type="scientific">Rhizobium puerariae</name>
    <dbReference type="NCBI Taxonomy" id="1585791"/>
    <lineage>
        <taxon>Bacteria</taxon>
        <taxon>Pseudomonadati</taxon>
        <taxon>Pseudomonadota</taxon>
        <taxon>Alphaproteobacteria</taxon>
        <taxon>Hyphomicrobiales</taxon>
        <taxon>Rhizobiaceae</taxon>
        <taxon>Rhizobium/Agrobacterium group</taxon>
        <taxon>Rhizobium</taxon>
    </lineage>
</organism>
<dbReference type="Proteomes" id="UP001589692">
    <property type="component" value="Unassembled WGS sequence"/>
</dbReference>
<sequence length="383" mass="41396">MERICSPDETFERVRPWLKTFGITRLGRQTGLDNIGIPVWCAYTPNAKSIVVAQGKGLTDSAARTSAAMEALERAVACDPRISTNRTSASALRNAGGRVELLAPLLARNGSLPSDGEPVAFAAGEDLLTGDSVHVPFEAVSLDRTLPNCRYWQSSDGLASGNTHDEAVFHGLLERIERDAHVLWQVLPEARQHSRCLDPKALEDDDVNALVAMIEDAGVALRLFDVTSDIGIPCIAAFLAAKNALASRAPRYVDVTFGCGAHPFPERAAVRALTEAAQSRVTHISGARDDVFHETYRRSLPERLRRLFCADPSGRPPAPGPEDLQGIGLNLKRAGVTRAIAVRLSGPDLPFAVARILVPELENPEGERRQRFGDRAIAASFAS</sequence>
<proteinExistence type="predicted"/>
<accession>A0ABV6ACU4</accession>
<keyword evidence="3" id="KW-1185">Reference proteome</keyword>
<reference evidence="2 3" key="1">
    <citation type="submission" date="2024-09" db="EMBL/GenBank/DDBJ databases">
        <authorList>
            <person name="Sun Q."/>
            <person name="Mori K."/>
        </authorList>
    </citation>
    <scope>NUCLEOTIDE SEQUENCE [LARGE SCALE GENOMIC DNA]</scope>
    <source>
        <strain evidence="2 3">TBRC 4938</strain>
    </source>
</reference>
<gene>
    <name evidence="2" type="ORF">ACFFP0_06310</name>
</gene>
<dbReference type="InterPro" id="IPR003776">
    <property type="entry name" value="YcaO-like_dom"/>
</dbReference>
<dbReference type="PROSITE" id="PS51664">
    <property type="entry name" value="YCAO"/>
    <property type="match status" value="1"/>
</dbReference>
<dbReference type="PANTHER" id="PTHR37809">
    <property type="entry name" value="RIBOSOMAL PROTEIN S12 METHYLTHIOTRANSFERASE ACCESSORY FACTOR YCAO"/>
    <property type="match status" value="1"/>
</dbReference>
<dbReference type="Gene3D" id="3.30.160.660">
    <property type="match status" value="1"/>
</dbReference>
<dbReference type="RefSeq" id="WP_377257744.1">
    <property type="nucleotide sequence ID" value="NZ_JBHMAA010000008.1"/>
</dbReference>